<evidence type="ECO:0000256" key="1">
    <source>
        <dbReference type="ARBA" id="ARBA00023054"/>
    </source>
</evidence>
<dbReference type="Gene3D" id="1.10.287.1490">
    <property type="match status" value="1"/>
</dbReference>
<evidence type="ECO:0000256" key="3">
    <source>
        <dbReference type="SAM" id="MobiDB-lite"/>
    </source>
</evidence>
<sequence length="806" mass="93375">KELEKTIESLETEGDKLSNELASLRGEETKRSEDLKSAQSELNKSHEKRKHTKNELKDIQTRENESNKTVKRLQQDVERHDRELRNTMSLGMYEAYIECRRVVDKYKDSAEYDLKGIYGPVLELFSCAERYDQAIEECAKHKLFYWVCDNDDTATTLITLLKKEKCGRVTLMPLNRILERQRKKPRREYPNTPDCVPIMRLLEFDRHLEPAFDQIFGQTLIARDLETGFDYALRYGFDMMTLEGDKVTLKGAFEGGHADEKNRRLTIMRRLKELKKDLDKEHKQLDTLQGQRTTLESRLDSYRLSIEQHEHTIRECYNELKTLGSRVAHFENEIKTQDKLRSQKQELLKQSEELAHILATKFDELNAEMATDLQSQMTAEEIDEMERLHSELDKLKEECAHAIEERSHSAMRKHSLQASLQNNLFKQRDNLKRLCQDLQNSDFVLRENLERVNTEMEQCAEKKNELQTHVQDIDKEIDTLDKTLAALENELEKVKQKEAELGEIVANENKATEKKLGKTQALREKLMDLNKRLADLGAIPSTKLLQKFENKSVKQLEKIFESTMSAWKALDHKKVNQKAVEQYKSFNEQKVKLSERHSQQTQDKDHIYGLIGHLDSKKEDAIFQTFEAVNEKFSGVFRELVPRGKASLVIYKYGNENEMSQANESDDKSNKCSGVGIRASFSGVDQGDDNKRDDERNMAQLSGGQQSVVSLGLIFAMQRCDPAPFYVFDEIDAALDTQYRRAVAQIIGTEKQQSQFIVTTFRPELLDFADKFVNVEFRNKISTASECDVETAKNVIQAEQTEHLPK</sequence>
<dbReference type="SUPFAM" id="SSF75553">
    <property type="entry name" value="Smc hinge domain"/>
    <property type="match status" value="1"/>
</dbReference>
<dbReference type="InterPro" id="IPR027417">
    <property type="entry name" value="P-loop_NTPase"/>
</dbReference>
<reference evidence="5 6" key="1">
    <citation type="journal article" date="2013" name="Curr. Biol.">
        <title>The Genome of the Foraminiferan Reticulomyxa filosa.</title>
        <authorList>
            <person name="Glockner G."/>
            <person name="Hulsmann N."/>
            <person name="Schleicher M."/>
            <person name="Noegel A.A."/>
            <person name="Eichinger L."/>
            <person name="Gallinger C."/>
            <person name="Pawlowski J."/>
            <person name="Sierra R."/>
            <person name="Euteneuer U."/>
            <person name="Pillet L."/>
            <person name="Moustafa A."/>
            <person name="Platzer M."/>
            <person name="Groth M."/>
            <person name="Szafranski K."/>
            <person name="Schliwa M."/>
        </authorList>
    </citation>
    <scope>NUCLEOTIDE SEQUENCE [LARGE SCALE GENOMIC DNA]</scope>
</reference>
<keyword evidence="1 2" id="KW-0175">Coiled coil</keyword>
<proteinExistence type="predicted"/>
<feature type="region of interest" description="Disordered" evidence="3">
    <location>
        <begin position="1"/>
        <end position="55"/>
    </location>
</feature>
<dbReference type="InterPro" id="IPR003395">
    <property type="entry name" value="RecF/RecN/SMC_N"/>
</dbReference>
<dbReference type="SMART" id="SM00968">
    <property type="entry name" value="SMC_hinge"/>
    <property type="match status" value="1"/>
</dbReference>
<evidence type="ECO:0000256" key="2">
    <source>
        <dbReference type="SAM" id="Coils"/>
    </source>
</evidence>
<organism evidence="5 6">
    <name type="scientific">Reticulomyxa filosa</name>
    <dbReference type="NCBI Taxonomy" id="46433"/>
    <lineage>
        <taxon>Eukaryota</taxon>
        <taxon>Sar</taxon>
        <taxon>Rhizaria</taxon>
        <taxon>Retaria</taxon>
        <taxon>Foraminifera</taxon>
        <taxon>Monothalamids</taxon>
        <taxon>Reticulomyxidae</taxon>
        <taxon>Reticulomyxa</taxon>
    </lineage>
</organism>
<dbReference type="Proteomes" id="UP000023152">
    <property type="component" value="Unassembled WGS sequence"/>
</dbReference>
<accession>X6NQF1</accession>
<dbReference type="Gene3D" id="3.40.50.300">
    <property type="entry name" value="P-loop containing nucleotide triphosphate hydrolases"/>
    <property type="match status" value="1"/>
</dbReference>
<dbReference type="GO" id="GO:0005524">
    <property type="term" value="F:ATP binding"/>
    <property type="evidence" value="ECO:0007669"/>
    <property type="project" value="InterPro"/>
</dbReference>
<evidence type="ECO:0000313" key="6">
    <source>
        <dbReference type="Proteomes" id="UP000023152"/>
    </source>
</evidence>
<comment type="caution">
    <text evidence="5">The sequence shown here is derived from an EMBL/GenBank/DDBJ whole genome shotgun (WGS) entry which is preliminary data.</text>
</comment>
<feature type="non-terminal residue" evidence="5">
    <location>
        <position position="1"/>
    </location>
</feature>
<dbReference type="GO" id="GO:0051276">
    <property type="term" value="P:chromosome organization"/>
    <property type="evidence" value="ECO:0007669"/>
    <property type="project" value="InterPro"/>
</dbReference>
<name>X6NQF1_RETFI</name>
<dbReference type="GO" id="GO:0005694">
    <property type="term" value="C:chromosome"/>
    <property type="evidence" value="ECO:0007669"/>
    <property type="project" value="InterPro"/>
</dbReference>
<dbReference type="Pfam" id="PF06470">
    <property type="entry name" value="SMC_hinge"/>
    <property type="match status" value="1"/>
</dbReference>
<dbReference type="OMA" id="DIIDIWR"/>
<gene>
    <name evidence="5" type="ORF">RFI_09538</name>
</gene>
<evidence type="ECO:0000259" key="4">
    <source>
        <dbReference type="SMART" id="SM00968"/>
    </source>
</evidence>
<feature type="compositionally biased region" description="Basic and acidic residues" evidence="3">
    <location>
        <begin position="1"/>
        <end position="18"/>
    </location>
</feature>
<dbReference type="Gene3D" id="1.20.1060.20">
    <property type="match status" value="1"/>
</dbReference>
<dbReference type="Pfam" id="PF02463">
    <property type="entry name" value="SMC_N"/>
    <property type="match status" value="1"/>
</dbReference>
<keyword evidence="6" id="KW-1185">Reference proteome</keyword>
<dbReference type="InterPro" id="IPR010935">
    <property type="entry name" value="SMC_hinge"/>
</dbReference>
<dbReference type="EMBL" id="ASPP01007153">
    <property type="protein sequence ID" value="ETO27597.1"/>
    <property type="molecule type" value="Genomic_DNA"/>
</dbReference>
<dbReference type="PANTHER" id="PTHR43977">
    <property type="entry name" value="STRUCTURAL MAINTENANCE OF CHROMOSOMES PROTEIN 3"/>
    <property type="match status" value="1"/>
</dbReference>
<dbReference type="OrthoDB" id="5575062at2759"/>
<feature type="coiled-coil region" evidence="2">
    <location>
        <begin position="348"/>
        <end position="507"/>
    </location>
</feature>
<protein>
    <submittedName>
        <fullName evidence="5">Structural maintenance of chromosomes 3</fullName>
    </submittedName>
</protein>
<dbReference type="SUPFAM" id="SSF52540">
    <property type="entry name" value="P-loop containing nucleoside triphosphate hydrolases"/>
    <property type="match status" value="1"/>
</dbReference>
<feature type="domain" description="SMC hinge" evidence="4">
    <location>
        <begin position="115"/>
        <end position="232"/>
    </location>
</feature>
<dbReference type="InterPro" id="IPR036277">
    <property type="entry name" value="SMC_hinge_sf"/>
</dbReference>
<feature type="coiled-coil region" evidence="2">
    <location>
        <begin position="268"/>
        <end position="298"/>
    </location>
</feature>
<evidence type="ECO:0000313" key="5">
    <source>
        <dbReference type="EMBL" id="ETO27597.1"/>
    </source>
</evidence>
<dbReference type="Gene3D" id="3.30.70.1620">
    <property type="match status" value="1"/>
</dbReference>
<feature type="compositionally biased region" description="Basic and acidic residues" evidence="3">
    <location>
        <begin position="25"/>
        <end position="36"/>
    </location>
</feature>
<dbReference type="AlphaFoldDB" id="X6NQF1"/>